<evidence type="ECO:0000313" key="3">
    <source>
        <dbReference type="Proteomes" id="UP000821853"/>
    </source>
</evidence>
<feature type="compositionally biased region" description="Polar residues" evidence="1">
    <location>
        <begin position="1"/>
        <end position="26"/>
    </location>
</feature>
<organism evidence="2 3">
    <name type="scientific">Haemaphysalis longicornis</name>
    <name type="common">Bush tick</name>
    <dbReference type="NCBI Taxonomy" id="44386"/>
    <lineage>
        <taxon>Eukaryota</taxon>
        <taxon>Metazoa</taxon>
        <taxon>Ecdysozoa</taxon>
        <taxon>Arthropoda</taxon>
        <taxon>Chelicerata</taxon>
        <taxon>Arachnida</taxon>
        <taxon>Acari</taxon>
        <taxon>Parasitiformes</taxon>
        <taxon>Ixodida</taxon>
        <taxon>Ixodoidea</taxon>
        <taxon>Ixodidae</taxon>
        <taxon>Haemaphysalinae</taxon>
        <taxon>Haemaphysalis</taxon>
    </lineage>
</organism>
<keyword evidence="3" id="KW-1185">Reference proteome</keyword>
<feature type="compositionally biased region" description="Basic and acidic residues" evidence="1">
    <location>
        <begin position="306"/>
        <end position="323"/>
    </location>
</feature>
<feature type="region of interest" description="Disordered" evidence="1">
    <location>
        <begin position="279"/>
        <end position="364"/>
    </location>
</feature>
<feature type="compositionally biased region" description="Polar residues" evidence="1">
    <location>
        <begin position="344"/>
        <end position="354"/>
    </location>
</feature>
<reference evidence="2 3" key="1">
    <citation type="journal article" date="2020" name="Cell">
        <title>Large-Scale Comparative Analyses of Tick Genomes Elucidate Their Genetic Diversity and Vector Capacities.</title>
        <authorList>
            <consortium name="Tick Genome and Microbiome Consortium (TIGMIC)"/>
            <person name="Jia N."/>
            <person name="Wang J."/>
            <person name="Shi W."/>
            <person name="Du L."/>
            <person name="Sun Y."/>
            <person name="Zhan W."/>
            <person name="Jiang J.F."/>
            <person name="Wang Q."/>
            <person name="Zhang B."/>
            <person name="Ji P."/>
            <person name="Bell-Sakyi L."/>
            <person name="Cui X.M."/>
            <person name="Yuan T.T."/>
            <person name="Jiang B.G."/>
            <person name="Yang W.F."/>
            <person name="Lam T.T."/>
            <person name="Chang Q.C."/>
            <person name="Ding S.J."/>
            <person name="Wang X.J."/>
            <person name="Zhu J.G."/>
            <person name="Ruan X.D."/>
            <person name="Zhao L."/>
            <person name="Wei J.T."/>
            <person name="Ye R.Z."/>
            <person name="Que T.C."/>
            <person name="Du C.H."/>
            <person name="Zhou Y.H."/>
            <person name="Cheng J.X."/>
            <person name="Dai P.F."/>
            <person name="Guo W.B."/>
            <person name="Han X.H."/>
            <person name="Huang E.J."/>
            <person name="Li L.F."/>
            <person name="Wei W."/>
            <person name="Gao Y.C."/>
            <person name="Liu J.Z."/>
            <person name="Shao H.Z."/>
            <person name="Wang X."/>
            <person name="Wang C.C."/>
            <person name="Yang T.C."/>
            <person name="Huo Q.B."/>
            <person name="Li W."/>
            <person name="Chen H.Y."/>
            <person name="Chen S.E."/>
            <person name="Zhou L.G."/>
            <person name="Ni X.B."/>
            <person name="Tian J.H."/>
            <person name="Sheng Y."/>
            <person name="Liu T."/>
            <person name="Pan Y.S."/>
            <person name="Xia L.Y."/>
            <person name="Li J."/>
            <person name="Zhao F."/>
            <person name="Cao W.C."/>
        </authorList>
    </citation>
    <scope>NUCLEOTIDE SEQUENCE [LARGE SCALE GENOMIC DNA]</scope>
    <source>
        <strain evidence="2">HaeL-2018</strain>
    </source>
</reference>
<feature type="compositionally biased region" description="Polar residues" evidence="1">
    <location>
        <begin position="42"/>
        <end position="53"/>
    </location>
</feature>
<proteinExistence type="predicted"/>
<feature type="compositionally biased region" description="Basic and acidic residues" evidence="1">
    <location>
        <begin position="355"/>
        <end position="364"/>
    </location>
</feature>
<evidence type="ECO:0000256" key="1">
    <source>
        <dbReference type="SAM" id="MobiDB-lite"/>
    </source>
</evidence>
<dbReference type="EMBL" id="JABSTR010000005">
    <property type="protein sequence ID" value="KAH9369629.1"/>
    <property type="molecule type" value="Genomic_DNA"/>
</dbReference>
<evidence type="ECO:0000313" key="2">
    <source>
        <dbReference type="EMBL" id="KAH9369629.1"/>
    </source>
</evidence>
<dbReference type="Proteomes" id="UP000821853">
    <property type="component" value="Chromosome 3"/>
</dbReference>
<comment type="caution">
    <text evidence="2">The sequence shown here is derived from an EMBL/GenBank/DDBJ whole genome shotgun (WGS) entry which is preliminary data.</text>
</comment>
<gene>
    <name evidence="2" type="ORF">HPB48_010688</name>
</gene>
<feature type="region of interest" description="Disordered" evidence="1">
    <location>
        <begin position="1"/>
        <end position="65"/>
    </location>
</feature>
<dbReference type="AlphaFoldDB" id="A0A9J6G2U4"/>
<accession>A0A9J6G2U4</accession>
<name>A0A9J6G2U4_HAELO</name>
<protein>
    <submittedName>
        <fullName evidence="2">Uncharacterized protein</fullName>
    </submittedName>
</protein>
<dbReference type="VEuPathDB" id="VectorBase:HLOH_046530"/>
<sequence length="364" mass="40008">MASSNLTTTQQVSMDHQDVENTSTGHSFDWYTVTGGKHVKQDSSQQPSGTIPGSPSAAPRKSPLPPLPVSGYKVFLSPRGLNLAEISPVQLSLAIKFTTKAPIAITKAWKVRIDPDQNIAIIGTSSQAAANNLATLTVLHLGGKVYKFRAYQTPRHDSVRGVIHGIPAEADSDYLMDMVCAHDATLIQARRMGKSNSALLTFSGKRLPLYFFLAEAELRCYPFMKSALYCSRCRSTKHRTDVCPVLDTPMCARFGQLHSTNQSFEPRCPVCGEAHLSGSKECRHRHRLRPAKSQDSPSRGRSTSRKRSESRGRQKSAPRDRSRSVSRNRPTHGPQVILAKIASDSPNASSTPTRSAREPERSNF</sequence>
<dbReference type="OrthoDB" id="427960at2759"/>